<sequence length="145" mass="16625">MQYATFMRASEFTSDISERETLRTIAWQIHHAGYSVACKLEAEKHREKLPLAFKTLWTQPMTEDGGEATITCKRVLQYVYGMDHPSAQQLVKTLLETGSSYLVAEAADSSDTFWGVVQRSQGYQGHNMYGRLLMGLRRELHLEKY</sequence>
<accession>A0ACC3DCR2</accession>
<comment type="caution">
    <text evidence="1">The sequence shown here is derived from an EMBL/GenBank/DDBJ whole genome shotgun (WGS) entry which is preliminary data.</text>
</comment>
<name>A0ACC3DCR2_9PEZI</name>
<gene>
    <name evidence="1" type="ORF">LTS18_009982</name>
</gene>
<evidence type="ECO:0000313" key="2">
    <source>
        <dbReference type="Proteomes" id="UP001186974"/>
    </source>
</evidence>
<organism evidence="1 2">
    <name type="scientific">Coniosporium uncinatum</name>
    <dbReference type="NCBI Taxonomy" id="93489"/>
    <lineage>
        <taxon>Eukaryota</taxon>
        <taxon>Fungi</taxon>
        <taxon>Dikarya</taxon>
        <taxon>Ascomycota</taxon>
        <taxon>Pezizomycotina</taxon>
        <taxon>Dothideomycetes</taxon>
        <taxon>Dothideomycetes incertae sedis</taxon>
        <taxon>Coniosporium</taxon>
    </lineage>
</organism>
<evidence type="ECO:0000313" key="1">
    <source>
        <dbReference type="EMBL" id="KAK3065111.1"/>
    </source>
</evidence>
<dbReference type="Proteomes" id="UP001186974">
    <property type="component" value="Unassembled WGS sequence"/>
</dbReference>
<dbReference type="EMBL" id="JAWDJW010006361">
    <property type="protein sequence ID" value="KAK3065111.1"/>
    <property type="molecule type" value="Genomic_DNA"/>
</dbReference>
<keyword evidence="2" id="KW-1185">Reference proteome</keyword>
<protein>
    <submittedName>
        <fullName evidence="1">Uncharacterized protein</fullName>
    </submittedName>
</protein>
<reference evidence="1" key="1">
    <citation type="submission" date="2024-09" db="EMBL/GenBank/DDBJ databases">
        <title>Black Yeasts Isolated from many extreme environments.</title>
        <authorList>
            <person name="Coleine C."/>
            <person name="Stajich J.E."/>
            <person name="Selbmann L."/>
        </authorList>
    </citation>
    <scope>NUCLEOTIDE SEQUENCE</scope>
    <source>
        <strain evidence="1">CCFEE 5737</strain>
    </source>
</reference>
<proteinExistence type="predicted"/>